<dbReference type="EMBL" id="PKSL01000091">
    <property type="protein sequence ID" value="POW06020.1"/>
    <property type="molecule type" value="Genomic_DNA"/>
</dbReference>
<comment type="caution">
    <text evidence="1">The sequence shown here is derived from an EMBL/GenBank/DDBJ whole genome shotgun (WGS) entry which is preliminary data.</text>
</comment>
<sequence length="77" mass="8780">MEGNQPTREELVAVDALLEQKRRTAVDYLQTTRRSRLAEFNGGADGDALDKMSARNTNHGNVRLVIREMEETNSERF</sequence>
<keyword evidence="2" id="KW-1185">Reference proteome</keyword>
<name>A0A2S4V990_9BASI</name>
<accession>A0A2S4V990</accession>
<gene>
    <name evidence="1" type="ORF">PSTT_09263</name>
</gene>
<dbReference type="VEuPathDB" id="FungiDB:PSHT_09140"/>
<organism evidence="1 2">
    <name type="scientific">Puccinia striiformis</name>
    <dbReference type="NCBI Taxonomy" id="27350"/>
    <lineage>
        <taxon>Eukaryota</taxon>
        <taxon>Fungi</taxon>
        <taxon>Dikarya</taxon>
        <taxon>Basidiomycota</taxon>
        <taxon>Pucciniomycotina</taxon>
        <taxon>Pucciniomycetes</taxon>
        <taxon>Pucciniales</taxon>
        <taxon>Pucciniaceae</taxon>
        <taxon>Puccinia</taxon>
    </lineage>
</organism>
<dbReference type="Proteomes" id="UP000239156">
    <property type="component" value="Unassembled WGS sequence"/>
</dbReference>
<evidence type="ECO:0000313" key="1">
    <source>
        <dbReference type="EMBL" id="POW06020.1"/>
    </source>
</evidence>
<dbReference type="VEuPathDB" id="FungiDB:PSTT_09263"/>
<evidence type="ECO:0000313" key="2">
    <source>
        <dbReference type="Proteomes" id="UP000239156"/>
    </source>
</evidence>
<proteinExistence type="predicted"/>
<protein>
    <submittedName>
        <fullName evidence="1">Uncharacterized protein</fullName>
    </submittedName>
</protein>
<reference evidence="1" key="1">
    <citation type="submission" date="2017-12" db="EMBL/GenBank/DDBJ databases">
        <title>Gene loss provides genomic basis for host adaptation in cereal stripe rust fungi.</title>
        <authorList>
            <person name="Xia C."/>
        </authorList>
    </citation>
    <scope>NUCLEOTIDE SEQUENCE [LARGE SCALE GENOMIC DNA]</scope>
    <source>
        <strain evidence="1">93-210</strain>
    </source>
</reference>
<dbReference type="AlphaFoldDB" id="A0A2S4V990"/>